<keyword evidence="5" id="KW-1185">Reference proteome</keyword>
<dbReference type="InterPro" id="IPR013655">
    <property type="entry name" value="PAS_fold_3"/>
</dbReference>
<evidence type="ECO:0000256" key="1">
    <source>
        <dbReference type="SAM" id="Coils"/>
    </source>
</evidence>
<dbReference type="InterPro" id="IPR000014">
    <property type="entry name" value="PAS"/>
</dbReference>
<dbReference type="InterPro" id="IPR051932">
    <property type="entry name" value="Bact_StressResp_Reg"/>
</dbReference>
<proteinExistence type="predicted"/>
<dbReference type="SUPFAM" id="SSF52091">
    <property type="entry name" value="SpoIIaa-like"/>
    <property type="match status" value="1"/>
</dbReference>
<dbReference type="PANTHER" id="PTHR33745">
    <property type="entry name" value="RSBT ANTAGONIST PROTEIN RSBS-RELATED"/>
    <property type="match status" value="1"/>
</dbReference>
<dbReference type="PROSITE" id="PS50801">
    <property type="entry name" value="STAS"/>
    <property type="match status" value="1"/>
</dbReference>
<dbReference type="CDD" id="cd07041">
    <property type="entry name" value="STAS_RsbR_RsbS_like"/>
    <property type="match status" value="1"/>
</dbReference>
<evidence type="ECO:0000313" key="4">
    <source>
        <dbReference type="EMBL" id="MRG90984.1"/>
    </source>
</evidence>
<evidence type="ECO:0000313" key="5">
    <source>
        <dbReference type="Proteomes" id="UP000440224"/>
    </source>
</evidence>
<dbReference type="InterPro" id="IPR035965">
    <property type="entry name" value="PAS-like_dom_sf"/>
</dbReference>
<dbReference type="AlphaFoldDB" id="A0A6N7PLG1"/>
<dbReference type="Gene3D" id="3.30.450.20">
    <property type="entry name" value="PAS domain"/>
    <property type="match status" value="1"/>
</dbReference>
<dbReference type="CDD" id="cd00130">
    <property type="entry name" value="PAS"/>
    <property type="match status" value="1"/>
</dbReference>
<name>A0A6N7PLG1_9BACT</name>
<dbReference type="SMART" id="SM00086">
    <property type="entry name" value="PAC"/>
    <property type="match status" value="1"/>
</dbReference>
<comment type="caution">
    <text evidence="4">The sequence shown here is derived from an EMBL/GenBank/DDBJ whole genome shotgun (WGS) entry which is preliminary data.</text>
</comment>
<dbReference type="Pfam" id="PF08447">
    <property type="entry name" value="PAS_3"/>
    <property type="match status" value="1"/>
</dbReference>
<protein>
    <submittedName>
        <fullName evidence="4">PAS domain S-box protein</fullName>
    </submittedName>
</protein>
<dbReference type="Gene3D" id="3.30.750.24">
    <property type="entry name" value="STAS domain"/>
    <property type="match status" value="1"/>
</dbReference>
<dbReference type="InterPro" id="IPR036513">
    <property type="entry name" value="STAS_dom_sf"/>
</dbReference>
<evidence type="ECO:0000259" key="3">
    <source>
        <dbReference type="PROSITE" id="PS50801"/>
    </source>
</evidence>
<dbReference type="InterPro" id="IPR002645">
    <property type="entry name" value="STAS_dom"/>
</dbReference>
<dbReference type="PROSITE" id="PS50112">
    <property type="entry name" value="PAS"/>
    <property type="match status" value="1"/>
</dbReference>
<sequence length="279" mass="30759">MSGGADPYRRLFEVAPALLGIASAEGYLEELSPSWEQTLGHTREELRASPFLSFVHPDDQAKTLEMTTRAERSVVLNFQNRYRCKDGSYRWIDWTSVPTDGRVYFVARDVTDRYLLEEELRASQRELEARYEQLEQEMGERRQAEAALHEQNEAVRALSAPILQVAEGVLLLPVIGQIDARRAGMMMGKLLESIVQSAAGVTILDLTGVAAMDAETGSHVFSLVHAARLLGSECLVSGIRPAIATTMVELGIDTSSLRTFGTLAAALSHALGLRTARQR</sequence>
<keyword evidence="1" id="KW-0175">Coiled coil</keyword>
<organism evidence="4 5">
    <name type="scientific">Polyangium spumosum</name>
    <dbReference type="NCBI Taxonomy" id="889282"/>
    <lineage>
        <taxon>Bacteria</taxon>
        <taxon>Pseudomonadati</taxon>
        <taxon>Myxococcota</taxon>
        <taxon>Polyangia</taxon>
        <taxon>Polyangiales</taxon>
        <taxon>Polyangiaceae</taxon>
        <taxon>Polyangium</taxon>
    </lineage>
</organism>
<feature type="domain" description="STAS" evidence="3">
    <location>
        <begin position="159"/>
        <end position="270"/>
    </location>
</feature>
<dbReference type="SUPFAM" id="SSF55785">
    <property type="entry name" value="PYP-like sensor domain (PAS domain)"/>
    <property type="match status" value="1"/>
</dbReference>
<dbReference type="EMBL" id="WJIE01000001">
    <property type="protein sequence ID" value="MRG90984.1"/>
    <property type="molecule type" value="Genomic_DNA"/>
</dbReference>
<dbReference type="Proteomes" id="UP000440224">
    <property type="component" value="Unassembled WGS sequence"/>
</dbReference>
<accession>A0A6N7PLG1</accession>
<feature type="domain" description="PAS" evidence="2">
    <location>
        <begin position="4"/>
        <end position="74"/>
    </location>
</feature>
<dbReference type="InterPro" id="IPR001610">
    <property type="entry name" value="PAC"/>
</dbReference>
<reference evidence="4 5" key="1">
    <citation type="submission" date="2019-10" db="EMBL/GenBank/DDBJ databases">
        <title>A soil myxobacterium in the family Polyangiaceae.</title>
        <authorList>
            <person name="Li Y."/>
            <person name="Wang J."/>
        </authorList>
    </citation>
    <scope>NUCLEOTIDE SEQUENCE [LARGE SCALE GENOMIC DNA]</scope>
    <source>
        <strain evidence="4 5">DSM 14734</strain>
    </source>
</reference>
<dbReference type="Pfam" id="PF01740">
    <property type="entry name" value="STAS"/>
    <property type="match status" value="1"/>
</dbReference>
<dbReference type="SMART" id="SM00091">
    <property type="entry name" value="PAS"/>
    <property type="match status" value="1"/>
</dbReference>
<feature type="coiled-coil region" evidence="1">
    <location>
        <begin position="117"/>
        <end position="154"/>
    </location>
</feature>
<evidence type="ECO:0000259" key="2">
    <source>
        <dbReference type="PROSITE" id="PS50112"/>
    </source>
</evidence>
<gene>
    <name evidence="4" type="ORF">GF068_03470</name>
</gene>
<dbReference type="NCBIfam" id="TIGR00229">
    <property type="entry name" value="sensory_box"/>
    <property type="match status" value="1"/>
</dbReference>